<keyword evidence="6" id="KW-1185">Reference proteome</keyword>
<dbReference type="EMBL" id="BMWH01000027">
    <property type="protein sequence ID" value="GHA07594.1"/>
    <property type="molecule type" value="Genomic_DNA"/>
</dbReference>
<dbReference type="GO" id="GO:0005737">
    <property type="term" value="C:cytoplasm"/>
    <property type="evidence" value="ECO:0007669"/>
    <property type="project" value="UniProtKB-ARBA"/>
</dbReference>
<dbReference type="Gene3D" id="1.10.3630.10">
    <property type="entry name" value="yeast vps74-n-term truncation variant domain like"/>
    <property type="match status" value="1"/>
</dbReference>
<dbReference type="GO" id="GO:0012505">
    <property type="term" value="C:endomembrane system"/>
    <property type="evidence" value="ECO:0007669"/>
    <property type="project" value="UniProtKB-ARBA"/>
</dbReference>
<gene>
    <name evidence="5" type="ORF">GCM10010389_53570</name>
</gene>
<evidence type="ECO:0000256" key="1">
    <source>
        <dbReference type="ARBA" id="ARBA00004255"/>
    </source>
</evidence>
<accession>A0A918RP69</accession>
<comment type="caution">
    <text evidence="5">The sequence shown here is derived from an EMBL/GenBank/DDBJ whole genome shotgun (WGS) entry which is preliminary data.</text>
</comment>
<evidence type="ECO:0008006" key="7">
    <source>
        <dbReference type="Google" id="ProtNLM"/>
    </source>
</evidence>
<evidence type="ECO:0000256" key="4">
    <source>
        <dbReference type="ARBA" id="ARBA00023136"/>
    </source>
</evidence>
<evidence type="ECO:0000313" key="6">
    <source>
        <dbReference type="Proteomes" id="UP000623010"/>
    </source>
</evidence>
<dbReference type="InterPro" id="IPR038261">
    <property type="entry name" value="GPP34-like_sf"/>
</dbReference>
<sequence>MSTARDLVIVAMDVTPSRTVTQGDLSLALAGAELIDLLRAEAVALAGDRIVPRLTPPLEDPLLERAAAFLLRDEPYESVEDWLWRRGRGLAREYVTALREEGVVSRARGSWLPFRRARPVPADSSARRRAVHRWEADEPVLVTLAAAAGVREDVPEDVPVLDEAAQTVFAAVVDATTELDAVRRRRAIEDAAFANIWRGA</sequence>
<reference evidence="5" key="2">
    <citation type="submission" date="2020-09" db="EMBL/GenBank/DDBJ databases">
        <authorList>
            <person name="Sun Q."/>
            <person name="Ohkuma M."/>
        </authorList>
    </citation>
    <scope>NUCLEOTIDE SEQUENCE</scope>
    <source>
        <strain evidence="5">JCM 5016</strain>
    </source>
</reference>
<evidence type="ECO:0000256" key="3">
    <source>
        <dbReference type="ARBA" id="ARBA00023121"/>
    </source>
</evidence>
<organism evidence="5 6">
    <name type="scientific">Streptomyces echinoruber</name>
    <dbReference type="NCBI Taxonomy" id="68898"/>
    <lineage>
        <taxon>Bacteria</taxon>
        <taxon>Bacillati</taxon>
        <taxon>Actinomycetota</taxon>
        <taxon>Actinomycetes</taxon>
        <taxon>Kitasatosporales</taxon>
        <taxon>Streptomycetaceae</taxon>
        <taxon>Streptomyces</taxon>
    </lineage>
</organism>
<dbReference type="Proteomes" id="UP000623010">
    <property type="component" value="Unassembled WGS sequence"/>
</dbReference>
<dbReference type="AlphaFoldDB" id="A0A918RP69"/>
<dbReference type="RefSeq" id="WP_190060045.1">
    <property type="nucleotide sequence ID" value="NZ_BMWH01000027.1"/>
</dbReference>
<keyword evidence="2" id="KW-0333">Golgi apparatus</keyword>
<proteinExistence type="predicted"/>
<evidence type="ECO:0000313" key="5">
    <source>
        <dbReference type="EMBL" id="GHA07594.1"/>
    </source>
</evidence>
<protein>
    <recommendedName>
        <fullName evidence="7">GPP34 family phosphoprotein</fullName>
    </recommendedName>
</protein>
<reference evidence="5" key="1">
    <citation type="journal article" date="2014" name="Int. J. Syst. Evol. Microbiol.">
        <title>Complete genome sequence of Corynebacterium casei LMG S-19264T (=DSM 44701T), isolated from a smear-ripened cheese.</title>
        <authorList>
            <consortium name="US DOE Joint Genome Institute (JGI-PGF)"/>
            <person name="Walter F."/>
            <person name="Albersmeier A."/>
            <person name="Kalinowski J."/>
            <person name="Ruckert C."/>
        </authorList>
    </citation>
    <scope>NUCLEOTIDE SEQUENCE</scope>
    <source>
        <strain evidence="5">JCM 5016</strain>
    </source>
</reference>
<dbReference type="Pfam" id="PF05719">
    <property type="entry name" value="GPP34"/>
    <property type="match status" value="1"/>
</dbReference>
<comment type="subcellular location">
    <subcellularLocation>
        <location evidence="1">Golgi apparatus membrane</location>
        <topology evidence="1">Peripheral membrane protein</topology>
        <orientation evidence="1">Cytoplasmic side</orientation>
    </subcellularLocation>
</comment>
<dbReference type="GO" id="GO:0070273">
    <property type="term" value="F:phosphatidylinositol-4-phosphate binding"/>
    <property type="evidence" value="ECO:0007669"/>
    <property type="project" value="InterPro"/>
</dbReference>
<evidence type="ECO:0000256" key="2">
    <source>
        <dbReference type="ARBA" id="ARBA00023034"/>
    </source>
</evidence>
<keyword evidence="3" id="KW-0446">Lipid-binding</keyword>
<dbReference type="InterPro" id="IPR008628">
    <property type="entry name" value="GPP34-like"/>
</dbReference>
<name>A0A918RP69_9ACTN</name>
<keyword evidence="4" id="KW-0472">Membrane</keyword>